<dbReference type="Pfam" id="PF00144">
    <property type="entry name" value="Beta-lactamase"/>
    <property type="match status" value="1"/>
</dbReference>
<keyword evidence="5" id="KW-1185">Reference proteome</keyword>
<dbReference type="EMBL" id="FUWS01000001">
    <property type="protein sequence ID" value="SJZ39131.1"/>
    <property type="molecule type" value="Genomic_DNA"/>
</dbReference>
<feature type="transmembrane region" description="Helical" evidence="2">
    <location>
        <begin position="462"/>
        <end position="483"/>
    </location>
</feature>
<dbReference type="Proteomes" id="UP000190637">
    <property type="component" value="Unassembled WGS sequence"/>
</dbReference>
<evidence type="ECO:0000259" key="3">
    <source>
        <dbReference type="Pfam" id="PF00144"/>
    </source>
</evidence>
<evidence type="ECO:0000313" key="4">
    <source>
        <dbReference type="EMBL" id="SJZ39131.1"/>
    </source>
</evidence>
<feature type="transmembrane region" description="Helical" evidence="2">
    <location>
        <begin position="504"/>
        <end position="525"/>
    </location>
</feature>
<reference evidence="4 5" key="1">
    <citation type="submission" date="2017-02" db="EMBL/GenBank/DDBJ databases">
        <authorList>
            <person name="Peterson S.W."/>
        </authorList>
    </citation>
    <scope>NUCLEOTIDE SEQUENCE [LARGE SCALE GENOMIC DNA]</scope>
    <source>
        <strain evidence="4 5">DSM 45154</strain>
    </source>
</reference>
<dbReference type="InterPro" id="IPR001466">
    <property type="entry name" value="Beta-lactam-related"/>
</dbReference>
<protein>
    <submittedName>
        <fullName evidence="4">CubicO group peptidase, beta-lactamase class C family</fullName>
    </submittedName>
</protein>
<dbReference type="OrthoDB" id="3171327at2"/>
<keyword evidence="2" id="KW-0812">Transmembrane</keyword>
<dbReference type="RefSeq" id="WP_078759691.1">
    <property type="nucleotide sequence ID" value="NZ_FUWS01000001.1"/>
</dbReference>
<name>A0A1T4K9P8_9ACTN</name>
<feature type="domain" description="Beta-lactamase-related" evidence="3">
    <location>
        <begin position="67"/>
        <end position="384"/>
    </location>
</feature>
<feature type="region of interest" description="Disordered" evidence="1">
    <location>
        <begin position="249"/>
        <end position="268"/>
    </location>
</feature>
<dbReference type="STRING" id="1122192.SAMN02745673_00255"/>
<feature type="transmembrane region" description="Helical" evidence="2">
    <location>
        <begin position="439"/>
        <end position="456"/>
    </location>
</feature>
<sequence length="528" mass="54902">MPTTPSSPHRRPPLLHRFSSRAITVALVVAVAASALLWTVPPLTSPADPTAHSGDDALAAEVRGLLPDGPVAGLSVAVVEDGLIRSAAFGSTGTGSPVRPDTPFENGSTQKPLTAALFAVMLESGEVGTDTTIGEIWPDVGFAHPSVAAITLEELATHHSGLPRLAPQGLPATVRSGAEVFLLGDPYVDAPDPLQAVASLSDLPGEPGEYAYSNLGYALLGAALAERLGTDYPTALRERVLRPLGMTSTTLNVPGDPDPPSGAALPHTRSGMRTSTWNNADYLPAGIGTWSTAGDLALFLRAMMGHETPLGPALRRAAEPLRNSSGPAERSARTGLAWQLWDVSGRDVVWHNGQTGGQRSFVAHDGERGVVVMANSVGVPVEHLGMRMLGLDLAEFAETPPGGHLGTAALTLSLVLGAPLLTLVSVVRERRPAPRGLDRAGVVDALLTGGVVWLAGLALGDWLALPVLVWALGGGVLAGAVVLASRRWASLPALRGRRRWPRALSVAISVLVLSLPYYVALSALARLL</sequence>
<organism evidence="4 5">
    <name type="scientific">Marinactinospora thermotolerans DSM 45154</name>
    <dbReference type="NCBI Taxonomy" id="1122192"/>
    <lineage>
        <taxon>Bacteria</taxon>
        <taxon>Bacillati</taxon>
        <taxon>Actinomycetota</taxon>
        <taxon>Actinomycetes</taxon>
        <taxon>Streptosporangiales</taxon>
        <taxon>Nocardiopsidaceae</taxon>
        <taxon>Marinactinospora</taxon>
    </lineage>
</organism>
<feature type="transmembrane region" description="Helical" evidence="2">
    <location>
        <begin position="405"/>
        <end position="427"/>
    </location>
</feature>
<keyword evidence="2" id="KW-1133">Transmembrane helix</keyword>
<dbReference type="Gene3D" id="3.40.710.10">
    <property type="entry name" value="DD-peptidase/beta-lactamase superfamily"/>
    <property type="match status" value="1"/>
</dbReference>
<gene>
    <name evidence="4" type="ORF">SAMN02745673_00255</name>
</gene>
<keyword evidence="2" id="KW-0472">Membrane</keyword>
<dbReference type="PANTHER" id="PTHR46825">
    <property type="entry name" value="D-ALANYL-D-ALANINE-CARBOXYPEPTIDASE/ENDOPEPTIDASE AMPH"/>
    <property type="match status" value="1"/>
</dbReference>
<proteinExistence type="predicted"/>
<dbReference type="PANTHER" id="PTHR46825:SF8">
    <property type="entry name" value="BETA-LACTAMASE-RELATED"/>
    <property type="match status" value="1"/>
</dbReference>
<dbReference type="InterPro" id="IPR050491">
    <property type="entry name" value="AmpC-like"/>
</dbReference>
<evidence type="ECO:0000256" key="1">
    <source>
        <dbReference type="SAM" id="MobiDB-lite"/>
    </source>
</evidence>
<accession>A0A1T4K9P8</accession>
<dbReference type="InterPro" id="IPR012338">
    <property type="entry name" value="Beta-lactam/transpept-like"/>
</dbReference>
<evidence type="ECO:0000256" key="2">
    <source>
        <dbReference type="SAM" id="Phobius"/>
    </source>
</evidence>
<dbReference type="SUPFAM" id="SSF56601">
    <property type="entry name" value="beta-lactamase/transpeptidase-like"/>
    <property type="match status" value="1"/>
</dbReference>
<evidence type="ECO:0000313" key="5">
    <source>
        <dbReference type="Proteomes" id="UP000190637"/>
    </source>
</evidence>
<dbReference type="AlphaFoldDB" id="A0A1T4K9P8"/>